<dbReference type="Gene3D" id="3.40.50.1820">
    <property type="entry name" value="alpha/beta hydrolase"/>
    <property type="match status" value="1"/>
</dbReference>
<organism evidence="5 6">
    <name type="scientific">Candidatus Sulfuritelmatomonas gaucii</name>
    <dbReference type="NCBI Taxonomy" id="2043161"/>
    <lineage>
        <taxon>Bacteria</taxon>
        <taxon>Pseudomonadati</taxon>
        <taxon>Acidobacteriota</taxon>
        <taxon>Terriglobia</taxon>
        <taxon>Terriglobales</taxon>
        <taxon>Acidobacteriaceae</taxon>
        <taxon>Candidatus Sulfuritelmatomonas</taxon>
    </lineage>
</organism>
<sequence>MRPALYSSVLALSLASAALAAQQPPPTTASQGPNRDTSYIDDQGMAHITRVVPVPQTISPEAQQMIARVVPDQAPPETLAERRTRTDASTEAARLAWTKLCPNHITEDKIAGVPVRIVTPDGIPAANNDKVFINIHGGGFNSDSGSYSESIPIASYAGVKVIAVMYRLAPENPFPAGIDDVISVYKELLKTYRPEHIVIYGTSAGAIMTGEIAVRLKQLGLPEPAALGIFSGIGDFALPGDSAALFTLRGLGGHLDPPTPAPHDRYYIGSADPRDPVLSPIYADLHGLPPTLFVTATRDALLSGTVNLHRAFLRAGVDARLVVFDALPHAFWYNASLPESIEASHIMASFLIEHVSH</sequence>
<gene>
    <name evidence="5" type="ORF">SBA5_290008</name>
</gene>
<dbReference type="SUPFAM" id="SSF53474">
    <property type="entry name" value="alpha/beta-Hydrolases"/>
    <property type="match status" value="1"/>
</dbReference>
<proteinExistence type="inferred from homology"/>
<reference evidence="6" key="1">
    <citation type="submission" date="2018-02" db="EMBL/GenBank/DDBJ databases">
        <authorList>
            <person name="Hausmann B."/>
        </authorList>
    </citation>
    <scope>NUCLEOTIDE SEQUENCE [LARGE SCALE GENOMIC DNA]</scope>
    <source>
        <strain evidence="6">Peat soil MAG SbA5</strain>
    </source>
</reference>
<accession>A0A2N9LAR7</accession>
<dbReference type="AlphaFoldDB" id="A0A2N9LAR7"/>
<dbReference type="Proteomes" id="UP000239735">
    <property type="component" value="Unassembled WGS sequence"/>
</dbReference>
<dbReference type="Pfam" id="PF07859">
    <property type="entry name" value="Abhydrolase_3"/>
    <property type="match status" value="1"/>
</dbReference>
<dbReference type="EMBL" id="OKRB01000085">
    <property type="protein sequence ID" value="SPE20154.1"/>
    <property type="molecule type" value="Genomic_DNA"/>
</dbReference>
<dbReference type="PANTHER" id="PTHR48081">
    <property type="entry name" value="AB HYDROLASE SUPERFAMILY PROTEIN C4A8.06C"/>
    <property type="match status" value="1"/>
</dbReference>
<evidence type="ECO:0000256" key="1">
    <source>
        <dbReference type="ARBA" id="ARBA00010515"/>
    </source>
</evidence>
<keyword evidence="2 5" id="KW-0378">Hydrolase</keyword>
<feature type="chain" id="PRO_5014686385" evidence="3">
    <location>
        <begin position="21"/>
        <end position="357"/>
    </location>
</feature>
<keyword evidence="3" id="KW-0732">Signal</keyword>
<dbReference type="PANTHER" id="PTHR48081:SF30">
    <property type="entry name" value="ACETYL-HYDROLASE LIPR-RELATED"/>
    <property type="match status" value="1"/>
</dbReference>
<protein>
    <submittedName>
        <fullName evidence="5">Alpha/beta hydrolase</fullName>
    </submittedName>
</protein>
<dbReference type="InterPro" id="IPR013094">
    <property type="entry name" value="AB_hydrolase_3"/>
</dbReference>
<dbReference type="InterPro" id="IPR050300">
    <property type="entry name" value="GDXG_lipolytic_enzyme"/>
</dbReference>
<dbReference type="OrthoDB" id="9815425at2"/>
<comment type="similarity">
    <text evidence="1">Belongs to the 'GDXG' lipolytic enzyme family.</text>
</comment>
<evidence type="ECO:0000313" key="5">
    <source>
        <dbReference type="EMBL" id="SPE20154.1"/>
    </source>
</evidence>
<dbReference type="GO" id="GO:0004806">
    <property type="term" value="F:triacylglycerol lipase activity"/>
    <property type="evidence" value="ECO:0007669"/>
    <property type="project" value="TreeGrafter"/>
</dbReference>
<evidence type="ECO:0000256" key="2">
    <source>
        <dbReference type="ARBA" id="ARBA00022801"/>
    </source>
</evidence>
<evidence type="ECO:0000313" key="6">
    <source>
        <dbReference type="Proteomes" id="UP000239735"/>
    </source>
</evidence>
<evidence type="ECO:0000256" key="3">
    <source>
        <dbReference type="SAM" id="SignalP"/>
    </source>
</evidence>
<feature type="domain" description="Alpha/beta hydrolase fold-3" evidence="4">
    <location>
        <begin position="133"/>
        <end position="332"/>
    </location>
</feature>
<name>A0A2N9LAR7_9BACT</name>
<dbReference type="InterPro" id="IPR029058">
    <property type="entry name" value="AB_hydrolase_fold"/>
</dbReference>
<evidence type="ECO:0000259" key="4">
    <source>
        <dbReference type="Pfam" id="PF07859"/>
    </source>
</evidence>
<feature type="signal peptide" evidence="3">
    <location>
        <begin position="1"/>
        <end position="20"/>
    </location>
</feature>